<gene>
    <name evidence="2" type="ORF">AMECASPLE_033832</name>
</gene>
<name>A0ABV0ZTW5_9TELE</name>
<dbReference type="Proteomes" id="UP001469553">
    <property type="component" value="Unassembled WGS sequence"/>
</dbReference>
<evidence type="ECO:0000313" key="3">
    <source>
        <dbReference type="Proteomes" id="UP001469553"/>
    </source>
</evidence>
<protein>
    <submittedName>
        <fullName evidence="2">Uncharacterized protein</fullName>
    </submittedName>
</protein>
<keyword evidence="3" id="KW-1185">Reference proteome</keyword>
<proteinExistence type="predicted"/>
<feature type="compositionally biased region" description="Basic and acidic residues" evidence="1">
    <location>
        <begin position="29"/>
        <end position="47"/>
    </location>
</feature>
<feature type="compositionally biased region" description="Polar residues" evidence="1">
    <location>
        <begin position="48"/>
        <end position="58"/>
    </location>
</feature>
<evidence type="ECO:0000313" key="2">
    <source>
        <dbReference type="EMBL" id="MEQ2308975.1"/>
    </source>
</evidence>
<dbReference type="EMBL" id="JAHRIP010070504">
    <property type="protein sequence ID" value="MEQ2308975.1"/>
    <property type="molecule type" value="Genomic_DNA"/>
</dbReference>
<comment type="caution">
    <text evidence="2">The sequence shown here is derived from an EMBL/GenBank/DDBJ whole genome shotgun (WGS) entry which is preliminary data.</text>
</comment>
<reference evidence="2 3" key="1">
    <citation type="submission" date="2021-06" db="EMBL/GenBank/DDBJ databases">
        <authorList>
            <person name="Palmer J.M."/>
        </authorList>
    </citation>
    <scope>NUCLEOTIDE SEQUENCE [LARGE SCALE GENOMIC DNA]</scope>
    <source>
        <strain evidence="2 3">AS_MEX2019</strain>
        <tissue evidence="2">Muscle</tissue>
    </source>
</reference>
<organism evidence="2 3">
    <name type="scientific">Ameca splendens</name>
    <dbReference type="NCBI Taxonomy" id="208324"/>
    <lineage>
        <taxon>Eukaryota</taxon>
        <taxon>Metazoa</taxon>
        <taxon>Chordata</taxon>
        <taxon>Craniata</taxon>
        <taxon>Vertebrata</taxon>
        <taxon>Euteleostomi</taxon>
        <taxon>Actinopterygii</taxon>
        <taxon>Neopterygii</taxon>
        <taxon>Teleostei</taxon>
        <taxon>Neoteleostei</taxon>
        <taxon>Acanthomorphata</taxon>
        <taxon>Ovalentaria</taxon>
        <taxon>Atherinomorphae</taxon>
        <taxon>Cyprinodontiformes</taxon>
        <taxon>Goodeidae</taxon>
        <taxon>Ameca</taxon>
    </lineage>
</organism>
<evidence type="ECO:0000256" key="1">
    <source>
        <dbReference type="SAM" id="MobiDB-lite"/>
    </source>
</evidence>
<feature type="region of interest" description="Disordered" evidence="1">
    <location>
        <begin position="1"/>
        <end position="62"/>
    </location>
</feature>
<sequence length="107" mass="11772">MSSRRRPAGGVKSVQGDLSPSGTTKKRVSREEESNQRRSRRAEEIRSHQNSGTNSTVENGPPQRHWLASLLMMVIAYADLILQIRCSAFPHAAPPILLPAEQVGNKA</sequence>
<accession>A0ABV0ZTW5</accession>